<evidence type="ECO:0000256" key="1">
    <source>
        <dbReference type="SAM" id="Phobius"/>
    </source>
</evidence>
<keyword evidence="1" id="KW-0472">Membrane</keyword>
<accession>A0AAF0Z809</accession>
<organism evidence="2">
    <name type="scientific">Cyanobacterium aponinum AL20115</name>
    <dbReference type="NCBI Taxonomy" id="3090662"/>
    <lineage>
        <taxon>Bacteria</taxon>
        <taxon>Bacillati</taxon>
        <taxon>Cyanobacteriota</taxon>
        <taxon>Cyanophyceae</taxon>
        <taxon>Oscillatoriophycideae</taxon>
        <taxon>Chroococcales</taxon>
        <taxon>Geminocystaceae</taxon>
        <taxon>Cyanobacterium</taxon>
    </lineage>
</organism>
<name>A0AAF0Z809_9CHRO</name>
<feature type="transmembrane region" description="Helical" evidence="1">
    <location>
        <begin position="34"/>
        <end position="52"/>
    </location>
</feature>
<dbReference type="EMBL" id="CP138348">
    <property type="protein sequence ID" value="WPF87961.1"/>
    <property type="molecule type" value="Genomic_DNA"/>
</dbReference>
<keyword evidence="1" id="KW-0812">Transmembrane</keyword>
<dbReference type="AlphaFoldDB" id="A0AAF0Z809"/>
<feature type="transmembrane region" description="Helical" evidence="1">
    <location>
        <begin position="9"/>
        <end position="28"/>
    </location>
</feature>
<proteinExistence type="predicted"/>
<protein>
    <submittedName>
        <fullName evidence="2">Uncharacterized protein</fullName>
    </submittedName>
</protein>
<dbReference type="RefSeq" id="WP_015220376.1">
    <property type="nucleotide sequence ID" value="NZ_CP138348.1"/>
</dbReference>
<keyword evidence="1" id="KW-1133">Transmembrane helix</keyword>
<evidence type="ECO:0000313" key="2">
    <source>
        <dbReference type="EMBL" id="WPF87961.1"/>
    </source>
</evidence>
<gene>
    <name evidence="2" type="ORF">SAY89_14330</name>
</gene>
<sequence>MRDNQGKDLVGAGLTAAIGAGIITSYAVSQGQHPLVATGITIFSALLAVIIYQADLI</sequence>
<reference evidence="2" key="1">
    <citation type="submission" date="2023-11" db="EMBL/GenBank/DDBJ databases">
        <title>Genome sequence of Cyanobacterium aponinum BCRC AL20115.</title>
        <authorList>
            <person name="Chang H.-Y."/>
            <person name="Lin K.-M."/>
            <person name="Hsueh H.-T."/>
            <person name="Chu H.-A."/>
            <person name="Kuo C.-H."/>
        </authorList>
    </citation>
    <scope>NUCLEOTIDE SEQUENCE</scope>
    <source>
        <strain evidence="2">AL20115</strain>
    </source>
</reference>